<dbReference type="RefSeq" id="WP_368803482.1">
    <property type="nucleotide sequence ID" value="NZ_JAZHFV010000004.1"/>
</dbReference>
<evidence type="ECO:0000256" key="8">
    <source>
        <dbReference type="RuleBase" id="RU000416"/>
    </source>
</evidence>
<comment type="catalytic activity">
    <reaction evidence="6">
        <text>a 2'-deoxycytidine in DNA + S-adenosyl-L-methionine = a 5-methyl-2'-deoxycytidine in DNA + S-adenosyl-L-homocysteine + H(+)</text>
        <dbReference type="Rhea" id="RHEA:13681"/>
        <dbReference type="Rhea" id="RHEA-COMP:11369"/>
        <dbReference type="Rhea" id="RHEA-COMP:11370"/>
        <dbReference type="ChEBI" id="CHEBI:15378"/>
        <dbReference type="ChEBI" id="CHEBI:57856"/>
        <dbReference type="ChEBI" id="CHEBI:59789"/>
        <dbReference type="ChEBI" id="CHEBI:85452"/>
        <dbReference type="ChEBI" id="CHEBI:85454"/>
        <dbReference type="EC" id="2.1.1.37"/>
    </reaction>
</comment>
<dbReference type="SUPFAM" id="SSF53335">
    <property type="entry name" value="S-adenosyl-L-methionine-dependent methyltransferases"/>
    <property type="match status" value="1"/>
</dbReference>
<dbReference type="GO" id="GO:0032259">
    <property type="term" value="P:methylation"/>
    <property type="evidence" value="ECO:0007669"/>
    <property type="project" value="UniProtKB-KW"/>
</dbReference>
<keyword evidence="10" id="KW-1185">Reference proteome</keyword>
<reference evidence="9 10" key="1">
    <citation type="submission" date="2024-01" db="EMBL/GenBank/DDBJ databases">
        <title>New evidence supports the origin of RcGTA from prophage.</title>
        <authorList>
            <person name="Xu Y."/>
            <person name="Liu B."/>
            <person name="Chen F."/>
        </authorList>
    </citation>
    <scope>NUCLEOTIDE SEQUENCE [LARGE SCALE GENOMIC DNA]</scope>
    <source>
        <strain evidence="9 10">CBW1107-2</strain>
    </source>
</reference>
<dbReference type="InterPro" id="IPR001525">
    <property type="entry name" value="C5_MeTfrase"/>
</dbReference>
<feature type="active site" evidence="7">
    <location>
        <position position="94"/>
    </location>
</feature>
<accession>A0ABV3WUW8</accession>
<evidence type="ECO:0000256" key="4">
    <source>
        <dbReference type="ARBA" id="ARBA00022691"/>
    </source>
</evidence>
<dbReference type="EMBL" id="JAZHFV010000004">
    <property type="protein sequence ID" value="MEX4008482.1"/>
    <property type="molecule type" value="Genomic_DNA"/>
</dbReference>
<dbReference type="Proteomes" id="UP001559025">
    <property type="component" value="Unassembled WGS sequence"/>
</dbReference>
<dbReference type="EC" id="2.1.1.37" evidence="1"/>
<evidence type="ECO:0000313" key="9">
    <source>
        <dbReference type="EMBL" id="MEX4008482.1"/>
    </source>
</evidence>
<comment type="caution">
    <text evidence="9">The sequence shown here is derived from an EMBL/GenBank/DDBJ whole genome shotgun (WGS) entry which is preliminary data.</text>
</comment>
<dbReference type="Gene3D" id="3.40.50.150">
    <property type="entry name" value="Vaccinia Virus protein VP39"/>
    <property type="match status" value="1"/>
</dbReference>
<comment type="similarity">
    <text evidence="7 8">Belongs to the class I-like SAM-binding methyltransferase superfamily. C5-methyltransferase family.</text>
</comment>
<dbReference type="InterPro" id="IPR050750">
    <property type="entry name" value="C5-MTase"/>
</dbReference>
<proteinExistence type="inferred from homology"/>
<dbReference type="PRINTS" id="PR00105">
    <property type="entry name" value="C5METTRFRASE"/>
</dbReference>
<keyword evidence="3 7" id="KW-0808">Transferase</keyword>
<sequence length="335" mass="35399">MTFTGNTTSAGTVGGPPPLRTLSFCTGMAGDKAAFQLAGIACEMVAVAEINPLASAVLAQKFPNVPNLGDITNPAIDWSFYLGKIDILTAGLPCQPHSIAGKRKGNGDIRDLTDPFCDIVEKVQPEWILVENVEGYRSSEGGKAWRTLHRRLRAGGYVVADRVIDAADFVPQRRKRLWILAHRGSAGISPEAVLAHAAAGAAGSGVIESERQEAVADPAGGTFVLYPPRLGTLVASGSGLCKPGMTGADLHFLVVQVDPEAGLIVRRPTPLEAIRAQGFPDDWLDGITFKGKALSYPRICQLVGNAWPVPVAAAILTEVQKARTQTQTQEMAAAA</sequence>
<dbReference type="GO" id="GO:0003886">
    <property type="term" value="F:DNA (cytosine-5-)-methyltransferase activity"/>
    <property type="evidence" value="ECO:0007669"/>
    <property type="project" value="UniProtKB-EC"/>
</dbReference>
<dbReference type="NCBIfam" id="TIGR00675">
    <property type="entry name" value="dcm"/>
    <property type="match status" value="1"/>
</dbReference>
<organism evidence="9 10">
    <name type="scientific">Neoaquamicrobium sediminum</name>
    <dbReference type="NCBI Taxonomy" id="1849104"/>
    <lineage>
        <taxon>Bacteria</taxon>
        <taxon>Pseudomonadati</taxon>
        <taxon>Pseudomonadota</taxon>
        <taxon>Alphaproteobacteria</taxon>
        <taxon>Hyphomicrobiales</taxon>
        <taxon>Phyllobacteriaceae</taxon>
        <taxon>Neoaquamicrobium</taxon>
    </lineage>
</organism>
<dbReference type="InterPro" id="IPR029063">
    <property type="entry name" value="SAM-dependent_MTases_sf"/>
</dbReference>
<protein>
    <recommendedName>
        <fullName evidence="1">DNA (cytosine-5-)-methyltransferase</fullName>
        <ecNumber evidence="1">2.1.1.37</ecNumber>
    </recommendedName>
</protein>
<dbReference type="PANTHER" id="PTHR46098:SF1">
    <property type="entry name" value="TRNA (CYTOSINE(38)-C(5))-METHYLTRANSFERASE"/>
    <property type="match status" value="1"/>
</dbReference>
<keyword evidence="2 7" id="KW-0489">Methyltransferase</keyword>
<evidence type="ECO:0000256" key="1">
    <source>
        <dbReference type="ARBA" id="ARBA00011975"/>
    </source>
</evidence>
<evidence type="ECO:0000256" key="6">
    <source>
        <dbReference type="ARBA" id="ARBA00047422"/>
    </source>
</evidence>
<name>A0ABV3WUW8_9HYPH</name>
<dbReference type="PANTHER" id="PTHR46098">
    <property type="entry name" value="TRNA (CYTOSINE(38)-C(5))-METHYLTRANSFERASE"/>
    <property type="match status" value="1"/>
</dbReference>
<keyword evidence="4 7" id="KW-0949">S-adenosyl-L-methionine</keyword>
<evidence type="ECO:0000256" key="5">
    <source>
        <dbReference type="ARBA" id="ARBA00022747"/>
    </source>
</evidence>
<evidence type="ECO:0000256" key="7">
    <source>
        <dbReference type="PROSITE-ProRule" id="PRU01016"/>
    </source>
</evidence>
<gene>
    <name evidence="9" type="primary">dcm</name>
    <name evidence="9" type="ORF">V1479_14300</name>
</gene>
<evidence type="ECO:0000256" key="3">
    <source>
        <dbReference type="ARBA" id="ARBA00022679"/>
    </source>
</evidence>
<dbReference type="Gene3D" id="3.90.120.10">
    <property type="entry name" value="DNA Methylase, subunit A, domain 2"/>
    <property type="match status" value="1"/>
</dbReference>
<evidence type="ECO:0000256" key="2">
    <source>
        <dbReference type="ARBA" id="ARBA00022603"/>
    </source>
</evidence>
<evidence type="ECO:0000313" key="10">
    <source>
        <dbReference type="Proteomes" id="UP001559025"/>
    </source>
</evidence>
<dbReference type="PROSITE" id="PS51679">
    <property type="entry name" value="SAM_MT_C5"/>
    <property type="match status" value="1"/>
</dbReference>
<keyword evidence="5" id="KW-0680">Restriction system</keyword>
<dbReference type="Pfam" id="PF00145">
    <property type="entry name" value="DNA_methylase"/>
    <property type="match status" value="2"/>
</dbReference>